<evidence type="ECO:0000256" key="5">
    <source>
        <dbReference type="SAM" id="MobiDB-lite"/>
    </source>
</evidence>
<evidence type="ECO:0000259" key="6">
    <source>
        <dbReference type="SMART" id="SM00382"/>
    </source>
</evidence>
<dbReference type="Gramene" id="XM_028383672.1">
    <property type="protein sequence ID" value="XP_028239473.1"/>
    <property type="gene ID" value="LOC114418367"/>
</dbReference>
<dbReference type="SUPFAM" id="SSF52047">
    <property type="entry name" value="RNI-like"/>
    <property type="match status" value="4"/>
</dbReference>
<dbReference type="GO" id="GO:0006952">
    <property type="term" value="P:defense response"/>
    <property type="evidence" value="ECO:0007669"/>
    <property type="project" value="UniProtKB-KW"/>
</dbReference>
<dbReference type="InterPro" id="IPR003593">
    <property type="entry name" value="AAA+_ATPase"/>
</dbReference>
<feature type="region of interest" description="Disordered" evidence="5">
    <location>
        <begin position="279"/>
        <end position="303"/>
    </location>
</feature>
<comment type="similarity">
    <text evidence="1">Belongs to the disease resistance NB-LRR family.</text>
</comment>
<comment type="caution">
    <text evidence="9">The sequence shown here is derived from an EMBL/GenBank/DDBJ whole genome shotgun (WGS) entry which is preliminary data.</text>
</comment>
<dbReference type="Gramene" id="XM_028383670.1">
    <property type="protein sequence ID" value="XP_028239471.1"/>
    <property type="gene ID" value="LOC114418367"/>
</dbReference>
<dbReference type="InterPro" id="IPR057135">
    <property type="entry name" value="At4g27190-like_LRR"/>
</dbReference>
<dbReference type="Gene3D" id="3.80.10.10">
    <property type="entry name" value="Ribonuclease Inhibitor"/>
    <property type="match status" value="8"/>
</dbReference>
<dbReference type="Pfam" id="PF00931">
    <property type="entry name" value="NB-ARC"/>
    <property type="match status" value="1"/>
</dbReference>
<name>A0A445JT65_GLYSO</name>
<evidence type="ECO:0000256" key="4">
    <source>
        <dbReference type="ARBA" id="ARBA00022840"/>
    </source>
</evidence>
<evidence type="ECO:0000313" key="8">
    <source>
        <dbReference type="EMBL" id="RZC01681.1"/>
    </source>
</evidence>
<keyword evidence="3" id="KW-0611">Plant defense</keyword>
<dbReference type="SMART" id="SM00382">
    <property type="entry name" value="AAA"/>
    <property type="match status" value="1"/>
</dbReference>
<dbReference type="InterPro" id="IPR002182">
    <property type="entry name" value="NB-ARC"/>
</dbReference>
<protein>
    <submittedName>
        <fullName evidence="7">Putative disease resistance protein isoform A</fullName>
    </submittedName>
    <submittedName>
        <fullName evidence="8">Putative disease resistance protein isoform B</fullName>
    </submittedName>
    <submittedName>
        <fullName evidence="9">Putative disease resistance protein isoform C</fullName>
    </submittedName>
</protein>
<dbReference type="InterPro" id="IPR027417">
    <property type="entry name" value="P-loop_NTPase"/>
</dbReference>
<feature type="domain" description="AAA+ ATPase" evidence="6">
    <location>
        <begin position="172"/>
        <end position="342"/>
    </location>
</feature>
<dbReference type="PANTHER" id="PTHR33463">
    <property type="entry name" value="NB-ARC DOMAIN-CONTAINING PROTEIN-RELATED"/>
    <property type="match status" value="1"/>
</dbReference>
<dbReference type="GO" id="GO:0005524">
    <property type="term" value="F:ATP binding"/>
    <property type="evidence" value="ECO:0007669"/>
    <property type="project" value="UniProtKB-KW"/>
</dbReference>
<keyword evidence="4" id="KW-0067">ATP-binding</keyword>
<keyword evidence="10" id="KW-1185">Reference proteome</keyword>
<keyword evidence="2" id="KW-0547">Nucleotide-binding</keyword>
<dbReference type="Gramene" id="XM_028383671.1">
    <property type="protein sequence ID" value="XP_028239472.1"/>
    <property type="gene ID" value="LOC114418367"/>
</dbReference>
<dbReference type="SUPFAM" id="SSF52540">
    <property type="entry name" value="P-loop containing nucleoside triphosphate hydrolases"/>
    <property type="match status" value="1"/>
</dbReference>
<dbReference type="Gene3D" id="1.10.8.430">
    <property type="entry name" value="Helical domain of apoptotic protease-activating factors"/>
    <property type="match status" value="1"/>
</dbReference>
<dbReference type="EMBL" id="QZWG01000007">
    <property type="protein sequence ID" value="RZC01681.1"/>
    <property type="molecule type" value="Genomic_DNA"/>
</dbReference>
<evidence type="ECO:0000313" key="10">
    <source>
        <dbReference type="Proteomes" id="UP000289340"/>
    </source>
</evidence>
<gene>
    <name evidence="9" type="ORF">D0Y65_017063</name>
</gene>
<sequence length="2471" mass="281359">MDAVSSALLEPVTNSVLDLIKKQVDYIRYRQNFDELRECVKQLKLVKEKVDHQCEEAFKNGHEIEGKAREWLGKVGKFETEVEKYWNDDGHKKTRFSNYLFLYFWHRLGRLAKKMAVEGKKITDDCPKSDEIAHRVYVTSNDAILSNNDLMDFGSRKSIMEQIMATLVEDPTVKMIGVYGRSGVGKSTLIKAIAKIARDKKLFNVVAFSEITDNPNLKQVQEDIAYPLGLKLEGEGENVRADHLRRRLKKEKENTLIILDDLWDRLDLNRLGIPLDGDVDDNDLSKKTNSDNQGPQGPTKEKSLGDYKGCKILLTSRKQNVLTDKMEVKLTFCVEELDEKDALKLFRKEAGIHGEMSKSKQEIVKKYCSGLPMAIITVGRALRDKSDSEWEKLKNQDLVGDQNPMEISVKMSYDHLENEELKSIFFLCAQMGHQPLIMDLVKYCFGLGILEGVYSLGEARGKISTSIQKLKNSGLVLDGSSSIHFNMHDLVRDAALSIAQKEHNAFTLRNGKLDDWPELERCTSIFICNSVIIDELPEEINCPQLKFFQIDSDDSSLKIPNSFFKGMKKLKVLMLTGIQLSSLPSSIESLSDLRLLCLERCTLDDNLSIIGKLKKLRILSFSGSRIENLPAELKNLDKLQLLDISNCSVVKRIPPQLMSRLTSLEELYVRKCFMEVSEEGERNQCQISFISELKHLHQLQVVDLSIPCAEVFPKELFFDNLSDYKIEIGNFEMLSAGDFRMPNKYENFKSLALELKDDTDNIHSQKGIKLLFKRVENLLLGELNGVQDVINELNLDGFPQLKHFSIVNNPSIKYIINSKDLFYPQDVFPKLESLCLYELNKIEMIYFSSGTEMICFSPFTDCSFTKLKTIKVEKCDQLKNLFSFCMVKLLASLETIGVSNCGSLEEIIKIPDNSDKIEFLKLKSLSLQSLSSFTSFYTIEGSSTDRDEIQITVAENEHSEMAPPLFGELVEIPNLENLNLISMNKIQKIWSDQPPSNFCFQNLIKLDVKGCHNLRYLCSLSVASRLRKLKGLFVSNCEIMEKIFSTEEGNSADKVCVFPKLEEIRLDQMDELTDIWQADVSADSFSSLTSVYINRCNKLDKIFPSHMEGWFASLNSLKVYSCRSVKVIFEIKDSQQADASGGIDTNLQVVDLSLLPKLEQVWSRDPGGILNFKKLQSIAVSGCDRLRNVFPASVAKDVPKLEYMSVGICDGIVEIVACEDGSETNAEQLVFPELTDMKLRYLSSIQHFYRGRHPIECPKLKKLEVWECNKKLKTFGTGERSNEEDEAVMSAEKIFSNLECLVIDFDEAQKWLLSNTVKHPMHRLKELWLSEVNDGERLCQILYRMPNLEKLYLSGAKYLLKESSESRLGTVLQLKELDLWWSEIKDIGFEREPVLQRLELLSLHSCHKLRNLGPPSVSLAYLTNLKVEDCKGLRNLMASSTAKSLVQLKSMKISHCNKLEEIVSDEGNEEAEQIVFGKLITIELVRLKKLKSFCRYKNCEFKFPSLKVLTVKECRMMERFTEGGARAPKLQNIVTDDNEEGKEEAKWQWEGDLNATIQNKILESARTDKRLTVSPLLQEIWLGSRPIPKSCFSNLKSLTVDGCQLLTDVVIPFYLLPLLTNLQELHVRNCGSVKSIFDVKTAMGLGAAAFPRPLPFSLKKLTLERLPKLENVWNEDPHGILTMQLLQHVIVEKCKCLTSVFPASVAKDLEILVVKDCEELMEIVAEDNADPREDNLELTFPCPCVRSLKLQGLPKFKYFYYCSLQCDMFQTPTEDEMPTSNLKCLSLGEKGLEMIKRGEFQRNFIHKLQVLTLCFHNGSDVFPYEILQLAPNIEKLVVYNASFKEINVDYTGLLLQLKDLCLESLPELVSIGLENSSIQPLLGNLETLEVIGCSSLKDLVPSTVSFSNLTYLQVQDCDSLLYLLTSSIAKSLTRLKRMEIKSCYSIEEIVSKEGDESHENEIIFPQLNCLKLERLRKLRRFYRGSLLSFPSLEELSVIDCEWMETLCPGTLKADKLVQVQLKSYSWSHSDPIKLENDLNSTMREAFREKLWHSASWPWESDLDLKDSPVQEIWLRLHSLHIPPHFCFTYLDTLIVDGCHFLSDAVLPFSLLPLLPKLKTLKVRNCDFVKIIFDVTTMGPLPFALENLILERLPNLENVWNSNVELTFPQVKSLSLCDLPKLKYDMLKPFTHLEPHALNQVSIQKLTPNIEHLTLGEHELNMILSGEFQGNHLNELKVLALFFHFESDVFLQRVPNIEKLEVLGGFFTEIFCFDSLNVDEAGLLSQLKVICSDSLPELVSIGSENSGIVPFLRNLETLQVISCLSSINLVPCTVSFSNLTYLKVKSCKSLLYLFTSSTARSLGQLKTMEISWCDSIEEIVSSTEEGDESDENEIIFQQLNCLKLEYLFKLRRFYKGSLSFPSLEEFTVWRCDRMESLCAGTVKTDKLLEVNINLGGDVIPLETDLNSAMQNR</sequence>
<dbReference type="InterPro" id="IPR050905">
    <property type="entry name" value="Plant_NBS-LRR"/>
</dbReference>
<dbReference type="EMBL" id="QZWG01000007">
    <property type="protein sequence ID" value="RZC01680.1"/>
    <property type="molecule type" value="Genomic_DNA"/>
</dbReference>
<dbReference type="EMBL" id="QZWG01000007">
    <property type="protein sequence ID" value="RZC01682.1"/>
    <property type="molecule type" value="Genomic_DNA"/>
</dbReference>
<dbReference type="PRINTS" id="PR00364">
    <property type="entry name" value="DISEASERSIST"/>
</dbReference>
<dbReference type="Gene3D" id="3.40.50.300">
    <property type="entry name" value="P-loop containing nucleotide triphosphate hydrolases"/>
    <property type="match status" value="1"/>
</dbReference>
<evidence type="ECO:0000256" key="2">
    <source>
        <dbReference type="ARBA" id="ARBA00022741"/>
    </source>
</evidence>
<evidence type="ECO:0000313" key="7">
    <source>
        <dbReference type="EMBL" id="RZC01680.1"/>
    </source>
</evidence>
<dbReference type="GO" id="GO:0043531">
    <property type="term" value="F:ADP binding"/>
    <property type="evidence" value="ECO:0007669"/>
    <property type="project" value="InterPro"/>
</dbReference>
<dbReference type="InterPro" id="IPR042197">
    <property type="entry name" value="Apaf_helical"/>
</dbReference>
<dbReference type="Gramene" id="XM_028383669.1">
    <property type="protein sequence ID" value="XP_028239470.1"/>
    <property type="gene ID" value="LOC114418367"/>
</dbReference>
<dbReference type="PANTHER" id="PTHR33463:SF196">
    <property type="entry name" value="NB-ARC DOMAIN DISEASE RESISTANCE PROTEIN"/>
    <property type="match status" value="1"/>
</dbReference>
<dbReference type="SUPFAM" id="SSF52058">
    <property type="entry name" value="L domain-like"/>
    <property type="match status" value="2"/>
</dbReference>
<reference evidence="9 10" key="1">
    <citation type="submission" date="2018-09" db="EMBL/GenBank/DDBJ databases">
        <title>A high-quality reference genome of wild soybean provides a powerful tool to mine soybean genomes.</title>
        <authorList>
            <person name="Xie M."/>
            <person name="Chung C.Y.L."/>
            <person name="Li M.-W."/>
            <person name="Wong F.-L."/>
            <person name="Chan T.-F."/>
            <person name="Lam H.-M."/>
        </authorList>
    </citation>
    <scope>NUCLEOTIDE SEQUENCE [LARGE SCALE GENOMIC DNA]</scope>
    <source>
        <strain evidence="10">cv. W05</strain>
        <tissue evidence="9">Hypocotyl of etiolated seedlings</tissue>
    </source>
</reference>
<dbReference type="InterPro" id="IPR032675">
    <property type="entry name" value="LRR_dom_sf"/>
</dbReference>
<organism evidence="9 10">
    <name type="scientific">Glycine soja</name>
    <name type="common">Wild soybean</name>
    <dbReference type="NCBI Taxonomy" id="3848"/>
    <lineage>
        <taxon>Eukaryota</taxon>
        <taxon>Viridiplantae</taxon>
        <taxon>Streptophyta</taxon>
        <taxon>Embryophyta</taxon>
        <taxon>Tracheophyta</taxon>
        <taxon>Spermatophyta</taxon>
        <taxon>Magnoliopsida</taxon>
        <taxon>eudicotyledons</taxon>
        <taxon>Gunneridae</taxon>
        <taxon>Pentapetalae</taxon>
        <taxon>rosids</taxon>
        <taxon>fabids</taxon>
        <taxon>Fabales</taxon>
        <taxon>Fabaceae</taxon>
        <taxon>Papilionoideae</taxon>
        <taxon>50 kb inversion clade</taxon>
        <taxon>NPAAA clade</taxon>
        <taxon>indigoferoid/millettioid clade</taxon>
        <taxon>Phaseoleae</taxon>
        <taxon>Glycine</taxon>
        <taxon>Glycine subgen. Soja</taxon>
    </lineage>
</organism>
<accession>A0A445JT65</accession>
<dbReference type="Pfam" id="PF23247">
    <property type="entry name" value="LRR_RPS2"/>
    <property type="match status" value="9"/>
</dbReference>
<evidence type="ECO:0000256" key="3">
    <source>
        <dbReference type="ARBA" id="ARBA00022821"/>
    </source>
</evidence>
<proteinExistence type="inferred from homology"/>
<evidence type="ECO:0000313" key="9">
    <source>
        <dbReference type="EMBL" id="RZC01682.1"/>
    </source>
</evidence>
<evidence type="ECO:0000256" key="1">
    <source>
        <dbReference type="ARBA" id="ARBA00008894"/>
    </source>
</evidence>
<dbReference type="Proteomes" id="UP000289340">
    <property type="component" value="Chromosome 7"/>
</dbReference>